<gene>
    <name evidence="3" type="ORF">J8J14_16375</name>
</gene>
<dbReference type="CDD" id="cd06259">
    <property type="entry name" value="YdcF-like"/>
    <property type="match status" value="1"/>
</dbReference>
<dbReference type="EMBL" id="JAGIZB010000016">
    <property type="protein sequence ID" value="MBP0446351.1"/>
    <property type="molecule type" value="Genomic_DNA"/>
</dbReference>
<protein>
    <submittedName>
        <fullName evidence="3">YdcF family protein</fullName>
    </submittedName>
</protein>
<dbReference type="PANTHER" id="PTHR30336:SF4">
    <property type="entry name" value="ENVELOPE BIOGENESIS FACTOR ELYC"/>
    <property type="match status" value="1"/>
</dbReference>
<sequence>MTDAPAPRRRRLPLLSATLAMVVLGGAGGLVWFLHRAATPWPEAPPTPGIVVLTGGPDRVEEGFTLLARRPEARLLISGVGPESTLADLVRASGAAEAGLDPASLSPRVSLGRGATSTRGNAREVAAWAEANGLREITVITAAYHMPRALLELRRGMPEAELHPHPVSPFLARPMPMLREYVKLVGALFGISVLTERTRPEATGQATR</sequence>
<feature type="domain" description="DUF218" evidence="2">
    <location>
        <begin position="21"/>
        <end position="182"/>
    </location>
</feature>
<keyword evidence="1" id="KW-0472">Membrane</keyword>
<evidence type="ECO:0000313" key="3">
    <source>
        <dbReference type="EMBL" id="MBP0446351.1"/>
    </source>
</evidence>
<dbReference type="Pfam" id="PF02698">
    <property type="entry name" value="DUF218"/>
    <property type="match status" value="1"/>
</dbReference>
<evidence type="ECO:0000256" key="1">
    <source>
        <dbReference type="SAM" id="Phobius"/>
    </source>
</evidence>
<evidence type="ECO:0000259" key="2">
    <source>
        <dbReference type="Pfam" id="PF02698"/>
    </source>
</evidence>
<comment type="caution">
    <text evidence="3">The sequence shown here is derived from an EMBL/GenBank/DDBJ whole genome shotgun (WGS) entry which is preliminary data.</text>
</comment>
<dbReference type="RefSeq" id="WP_209380619.1">
    <property type="nucleotide sequence ID" value="NZ_JAGIZB010000016.1"/>
</dbReference>
<evidence type="ECO:0000313" key="4">
    <source>
        <dbReference type="Proteomes" id="UP000681594"/>
    </source>
</evidence>
<dbReference type="Proteomes" id="UP000681594">
    <property type="component" value="Unassembled WGS sequence"/>
</dbReference>
<organism evidence="3 4">
    <name type="scientific">Pararoseomonas baculiformis</name>
    <dbReference type="NCBI Taxonomy" id="2820812"/>
    <lineage>
        <taxon>Bacteria</taxon>
        <taxon>Pseudomonadati</taxon>
        <taxon>Pseudomonadota</taxon>
        <taxon>Alphaproteobacteria</taxon>
        <taxon>Acetobacterales</taxon>
        <taxon>Acetobacteraceae</taxon>
        <taxon>Pararoseomonas</taxon>
    </lineage>
</organism>
<feature type="transmembrane region" description="Helical" evidence="1">
    <location>
        <begin position="12"/>
        <end position="34"/>
    </location>
</feature>
<name>A0ABS4AHK5_9PROT</name>
<dbReference type="InterPro" id="IPR003848">
    <property type="entry name" value="DUF218"/>
</dbReference>
<keyword evidence="4" id="KW-1185">Reference proteome</keyword>
<keyword evidence="1" id="KW-0812">Transmembrane</keyword>
<reference evidence="3 4" key="1">
    <citation type="submission" date="2021-03" db="EMBL/GenBank/DDBJ databases">
        <authorList>
            <person name="So Y."/>
        </authorList>
    </citation>
    <scope>NUCLEOTIDE SEQUENCE [LARGE SCALE GENOMIC DNA]</scope>
    <source>
        <strain evidence="3 4">SSH11</strain>
    </source>
</reference>
<proteinExistence type="predicted"/>
<dbReference type="InterPro" id="IPR051599">
    <property type="entry name" value="Cell_Envelope_Assoc"/>
</dbReference>
<accession>A0ABS4AHK5</accession>
<keyword evidence="1" id="KW-1133">Transmembrane helix</keyword>
<dbReference type="PANTHER" id="PTHR30336">
    <property type="entry name" value="INNER MEMBRANE PROTEIN, PROBABLE PERMEASE"/>
    <property type="match status" value="1"/>
</dbReference>